<evidence type="ECO:0000313" key="1">
    <source>
        <dbReference type="EMBL" id="KAI6088866.1"/>
    </source>
</evidence>
<evidence type="ECO:0000313" key="2">
    <source>
        <dbReference type="Proteomes" id="UP001497680"/>
    </source>
</evidence>
<dbReference type="Proteomes" id="UP001497680">
    <property type="component" value="Unassembled WGS sequence"/>
</dbReference>
<gene>
    <name evidence="1" type="ORF">F4821DRAFT_233178</name>
</gene>
<organism evidence="1 2">
    <name type="scientific">Hypoxylon rubiginosum</name>
    <dbReference type="NCBI Taxonomy" id="110542"/>
    <lineage>
        <taxon>Eukaryota</taxon>
        <taxon>Fungi</taxon>
        <taxon>Dikarya</taxon>
        <taxon>Ascomycota</taxon>
        <taxon>Pezizomycotina</taxon>
        <taxon>Sordariomycetes</taxon>
        <taxon>Xylariomycetidae</taxon>
        <taxon>Xylariales</taxon>
        <taxon>Hypoxylaceae</taxon>
        <taxon>Hypoxylon</taxon>
    </lineage>
</organism>
<comment type="caution">
    <text evidence="1">The sequence shown here is derived from an EMBL/GenBank/DDBJ whole genome shotgun (WGS) entry which is preliminary data.</text>
</comment>
<proteinExistence type="predicted"/>
<accession>A0ACC0D8L4</accession>
<name>A0ACC0D8L4_9PEZI</name>
<protein>
    <submittedName>
        <fullName evidence="1">Uncharacterized protein</fullName>
    </submittedName>
</protein>
<keyword evidence="2" id="KW-1185">Reference proteome</keyword>
<reference evidence="1 2" key="1">
    <citation type="journal article" date="2022" name="New Phytol.">
        <title>Ecological generalism drives hyperdiversity of secondary metabolite gene clusters in xylarialean endophytes.</title>
        <authorList>
            <person name="Franco M.E.E."/>
            <person name="Wisecaver J.H."/>
            <person name="Arnold A.E."/>
            <person name="Ju Y.M."/>
            <person name="Slot J.C."/>
            <person name="Ahrendt S."/>
            <person name="Moore L.P."/>
            <person name="Eastman K.E."/>
            <person name="Scott K."/>
            <person name="Konkel Z."/>
            <person name="Mondo S.J."/>
            <person name="Kuo A."/>
            <person name="Hayes R.D."/>
            <person name="Haridas S."/>
            <person name="Andreopoulos B."/>
            <person name="Riley R."/>
            <person name="LaButti K."/>
            <person name="Pangilinan J."/>
            <person name="Lipzen A."/>
            <person name="Amirebrahimi M."/>
            <person name="Yan J."/>
            <person name="Adam C."/>
            <person name="Keymanesh K."/>
            <person name="Ng V."/>
            <person name="Louie K."/>
            <person name="Northen T."/>
            <person name="Drula E."/>
            <person name="Henrissat B."/>
            <person name="Hsieh H.M."/>
            <person name="Youens-Clark K."/>
            <person name="Lutzoni F."/>
            <person name="Miadlikowska J."/>
            <person name="Eastwood D.C."/>
            <person name="Hamelin R.C."/>
            <person name="Grigoriev I.V."/>
            <person name="U'Ren J.M."/>
        </authorList>
    </citation>
    <scope>NUCLEOTIDE SEQUENCE [LARGE SCALE GENOMIC DNA]</scope>
    <source>
        <strain evidence="1 2">ER1909</strain>
    </source>
</reference>
<dbReference type="EMBL" id="MU394299">
    <property type="protein sequence ID" value="KAI6088866.1"/>
    <property type="molecule type" value="Genomic_DNA"/>
</dbReference>
<sequence length="84" mass="9262">MHFQQAAPEVLESACQLQPLNAGTFQVRKSFYFKLAMLLLILAIITLGEAETTRGSPLAICVSICSIAVCLIWRRSTTSTYIVL</sequence>